<accession>A0ABQ5TL17</accession>
<dbReference type="RefSeq" id="WP_317958162.1">
    <property type="nucleotide sequence ID" value="NZ_BSKO01000001.1"/>
</dbReference>
<protein>
    <submittedName>
        <fullName evidence="1">Uncharacterized protein</fullName>
    </submittedName>
</protein>
<comment type="caution">
    <text evidence="1">The sequence shown here is derived from an EMBL/GenBank/DDBJ whole genome shotgun (WGS) entry which is preliminary data.</text>
</comment>
<proteinExistence type="predicted"/>
<sequence>MPRKKPEYKVRITPQEGVTQTLDEILHSEKMKNIFKEILITKTALKSAQKN</sequence>
<reference evidence="1 2" key="1">
    <citation type="submission" date="2023-02" db="EMBL/GenBank/DDBJ databases">
        <title>Oceanobacillus kimchii IFOP_LL358 isolated form Alexandrium catenella lab strain.</title>
        <authorList>
            <person name="Gajardo G."/>
            <person name="Ueki S."/>
            <person name="Maruyama F."/>
        </authorList>
    </citation>
    <scope>NUCLEOTIDE SEQUENCE [LARGE SCALE GENOMIC DNA]</scope>
    <source>
        <strain evidence="1 2">IFOP_LL358</strain>
    </source>
</reference>
<keyword evidence="2" id="KW-1185">Reference proteome</keyword>
<evidence type="ECO:0000313" key="2">
    <source>
        <dbReference type="Proteomes" id="UP001275436"/>
    </source>
</evidence>
<evidence type="ECO:0000313" key="1">
    <source>
        <dbReference type="EMBL" id="GLO66289.1"/>
    </source>
</evidence>
<name>A0ABQ5TL17_9BACI</name>
<dbReference type="EMBL" id="BSKO01000001">
    <property type="protein sequence ID" value="GLO66289.1"/>
    <property type="molecule type" value="Genomic_DNA"/>
</dbReference>
<dbReference type="Proteomes" id="UP001275436">
    <property type="component" value="Unassembled WGS sequence"/>
</dbReference>
<organism evidence="1 2">
    <name type="scientific">Oceanobacillus kimchii</name>
    <dbReference type="NCBI Taxonomy" id="746691"/>
    <lineage>
        <taxon>Bacteria</taxon>
        <taxon>Bacillati</taxon>
        <taxon>Bacillota</taxon>
        <taxon>Bacilli</taxon>
        <taxon>Bacillales</taxon>
        <taxon>Bacillaceae</taxon>
        <taxon>Oceanobacillus</taxon>
    </lineage>
</organism>
<gene>
    <name evidence="1" type="ORF">MACH08_20730</name>
</gene>